<dbReference type="KEGG" id="tps:THAPSDRAFT_9619"/>
<proteinExistence type="predicted"/>
<feature type="region of interest" description="Disordered" evidence="1">
    <location>
        <begin position="379"/>
        <end position="399"/>
    </location>
</feature>
<feature type="compositionally biased region" description="Basic and acidic residues" evidence="1">
    <location>
        <begin position="36"/>
        <end position="52"/>
    </location>
</feature>
<sequence length="514" mass="57573">MVMEVVDNVTEVNYTYKHMESDAFTVSTTATSDESVDVRDEGKDVDANANDEDYRVDEIPMVQQMASQEDEGFNQFLAFLDSPSEPVEDDVKSVEEKVVSKAPFVPDLAVEEPMPKMKVSDVDNRDMPIAMKRFTPRPGEKEEIAFEKAPMPAAVAHFTSEAAEKKAVIVEKAPMPVATQYFHDLDKEEKTSTVQSANYSQPPTDYELSPEEAARRKAMPVATRTFTPYDKRKCEEAYEKAPMPVATKYFTEEAAAKKAALAAEKPPMPVATKHFYDMDQEKKTSAPSIDYSQPPTDYELSPEEAARRAAMPIATRTFTPYDKRKPDEIYKKAPTPVAIQKFTDEAKEKRAALLAEAENQPMPVATKYFTEEAAAKKAALAAEKPPMPDKKSSSSSDGYIDYSLPPAHEISEEEAARREAMPHAVRHFTPYDKQESEKTYEKTPVPIAVQHFTPPIVPKEDASMVDRTKMPIAVQKFTPEYQPKEKVEYKLDPMPVAMEYFTTGKGAVKANHSV</sequence>
<feature type="region of interest" description="Disordered" evidence="1">
    <location>
        <begin position="193"/>
        <end position="218"/>
    </location>
</feature>
<accession>B8CBU7</accession>
<reference evidence="2 3" key="2">
    <citation type="journal article" date="2008" name="Nature">
        <title>The Phaeodactylum genome reveals the evolutionary history of diatom genomes.</title>
        <authorList>
            <person name="Bowler C."/>
            <person name="Allen A.E."/>
            <person name="Badger J.H."/>
            <person name="Grimwood J."/>
            <person name="Jabbari K."/>
            <person name="Kuo A."/>
            <person name="Maheswari U."/>
            <person name="Martens C."/>
            <person name="Maumus F."/>
            <person name="Otillar R.P."/>
            <person name="Rayko E."/>
            <person name="Salamov A."/>
            <person name="Vandepoele K."/>
            <person name="Beszteri B."/>
            <person name="Gruber A."/>
            <person name="Heijde M."/>
            <person name="Katinka M."/>
            <person name="Mock T."/>
            <person name="Valentin K."/>
            <person name="Verret F."/>
            <person name="Berges J.A."/>
            <person name="Brownlee C."/>
            <person name="Cadoret J.P."/>
            <person name="Chiovitti A."/>
            <person name="Choi C.J."/>
            <person name="Coesel S."/>
            <person name="De Martino A."/>
            <person name="Detter J.C."/>
            <person name="Durkin C."/>
            <person name="Falciatore A."/>
            <person name="Fournet J."/>
            <person name="Haruta M."/>
            <person name="Huysman M.J."/>
            <person name="Jenkins B.D."/>
            <person name="Jiroutova K."/>
            <person name="Jorgensen R.E."/>
            <person name="Joubert Y."/>
            <person name="Kaplan A."/>
            <person name="Kroger N."/>
            <person name="Kroth P.G."/>
            <person name="La Roche J."/>
            <person name="Lindquist E."/>
            <person name="Lommer M."/>
            <person name="Martin-Jezequel V."/>
            <person name="Lopez P.J."/>
            <person name="Lucas S."/>
            <person name="Mangogna M."/>
            <person name="McGinnis K."/>
            <person name="Medlin L.K."/>
            <person name="Montsant A."/>
            <person name="Oudot-Le Secq M.P."/>
            <person name="Napoli C."/>
            <person name="Obornik M."/>
            <person name="Parker M.S."/>
            <person name="Petit J.L."/>
            <person name="Porcel B.M."/>
            <person name="Poulsen N."/>
            <person name="Robison M."/>
            <person name="Rychlewski L."/>
            <person name="Rynearson T.A."/>
            <person name="Schmutz J."/>
            <person name="Shapiro H."/>
            <person name="Siaut M."/>
            <person name="Stanley M."/>
            <person name="Sussman M.R."/>
            <person name="Taylor A.R."/>
            <person name="Vardi A."/>
            <person name="von Dassow P."/>
            <person name="Vyverman W."/>
            <person name="Willis A."/>
            <person name="Wyrwicz L.S."/>
            <person name="Rokhsar D.S."/>
            <person name="Weissenbach J."/>
            <person name="Armbrust E.V."/>
            <person name="Green B.R."/>
            <person name="Van de Peer Y."/>
            <person name="Grigoriev I.V."/>
        </authorList>
    </citation>
    <scope>NUCLEOTIDE SEQUENCE [LARGE SCALE GENOMIC DNA]</scope>
    <source>
        <strain evidence="2 3">CCMP1335</strain>
    </source>
</reference>
<feature type="compositionally biased region" description="Polar residues" evidence="1">
    <location>
        <begin position="193"/>
        <end position="203"/>
    </location>
</feature>
<dbReference type="PaxDb" id="35128-Thaps9619"/>
<dbReference type="RefSeq" id="XP_002293646.1">
    <property type="nucleotide sequence ID" value="XM_002293610.1"/>
</dbReference>
<evidence type="ECO:0000256" key="1">
    <source>
        <dbReference type="SAM" id="MobiDB-lite"/>
    </source>
</evidence>
<feature type="region of interest" description="Disordered" evidence="1">
    <location>
        <begin position="29"/>
        <end position="52"/>
    </location>
</feature>
<dbReference type="AlphaFoldDB" id="B8CBU7"/>
<dbReference type="InParanoid" id="B8CBU7"/>
<name>B8CBU7_THAPS</name>
<evidence type="ECO:0000313" key="3">
    <source>
        <dbReference type="Proteomes" id="UP000001449"/>
    </source>
</evidence>
<dbReference type="Proteomes" id="UP000001449">
    <property type="component" value="Chromosome 13"/>
</dbReference>
<protein>
    <submittedName>
        <fullName evidence="2">Uncharacterized protein</fullName>
    </submittedName>
</protein>
<organism evidence="2 3">
    <name type="scientific">Thalassiosira pseudonana</name>
    <name type="common">Marine diatom</name>
    <name type="synonym">Cyclotella nana</name>
    <dbReference type="NCBI Taxonomy" id="35128"/>
    <lineage>
        <taxon>Eukaryota</taxon>
        <taxon>Sar</taxon>
        <taxon>Stramenopiles</taxon>
        <taxon>Ochrophyta</taxon>
        <taxon>Bacillariophyta</taxon>
        <taxon>Coscinodiscophyceae</taxon>
        <taxon>Thalassiosirophycidae</taxon>
        <taxon>Thalassiosirales</taxon>
        <taxon>Thalassiosiraceae</taxon>
        <taxon>Thalassiosira</taxon>
    </lineage>
</organism>
<gene>
    <name evidence="2" type="ORF">THAPSDRAFT_9619</name>
</gene>
<dbReference type="GeneID" id="7447891"/>
<dbReference type="HOGENOM" id="CLU_530541_0_0_1"/>
<keyword evidence="3" id="KW-1185">Reference proteome</keyword>
<dbReference type="EMBL" id="CM000648">
    <property type="protein sequence ID" value="EED89382.1"/>
    <property type="molecule type" value="Genomic_DNA"/>
</dbReference>
<evidence type="ECO:0000313" key="2">
    <source>
        <dbReference type="EMBL" id="EED89382.1"/>
    </source>
</evidence>
<reference evidence="2 3" key="1">
    <citation type="journal article" date="2004" name="Science">
        <title>The genome of the diatom Thalassiosira pseudonana: ecology, evolution, and metabolism.</title>
        <authorList>
            <person name="Armbrust E.V."/>
            <person name="Berges J.A."/>
            <person name="Bowler C."/>
            <person name="Green B.R."/>
            <person name="Martinez D."/>
            <person name="Putnam N.H."/>
            <person name="Zhou S."/>
            <person name="Allen A.E."/>
            <person name="Apt K.E."/>
            <person name="Bechner M."/>
            <person name="Brzezinski M.A."/>
            <person name="Chaal B.K."/>
            <person name="Chiovitti A."/>
            <person name="Davis A.K."/>
            <person name="Demarest M.S."/>
            <person name="Detter J.C."/>
            <person name="Glavina T."/>
            <person name="Goodstein D."/>
            <person name="Hadi M.Z."/>
            <person name="Hellsten U."/>
            <person name="Hildebrand M."/>
            <person name="Jenkins B.D."/>
            <person name="Jurka J."/>
            <person name="Kapitonov V.V."/>
            <person name="Kroger N."/>
            <person name="Lau W.W."/>
            <person name="Lane T.W."/>
            <person name="Larimer F.W."/>
            <person name="Lippmeier J.C."/>
            <person name="Lucas S."/>
            <person name="Medina M."/>
            <person name="Montsant A."/>
            <person name="Obornik M."/>
            <person name="Parker M.S."/>
            <person name="Palenik B."/>
            <person name="Pazour G.J."/>
            <person name="Richardson P.M."/>
            <person name="Rynearson T.A."/>
            <person name="Saito M.A."/>
            <person name="Schwartz D.C."/>
            <person name="Thamatrakoln K."/>
            <person name="Valentin K."/>
            <person name="Vardi A."/>
            <person name="Wilkerson F.P."/>
            <person name="Rokhsar D.S."/>
        </authorList>
    </citation>
    <scope>NUCLEOTIDE SEQUENCE [LARGE SCALE GENOMIC DNA]</scope>
    <source>
        <strain evidence="2 3">CCMP1335</strain>
    </source>
</reference>